<reference evidence="2" key="1">
    <citation type="journal article" date="2022" name="Mol. Ecol. Resour.">
        <title>The genomes of chicory, endive, great burdock and yacon provide insights into Asteraceae palaeo-polyploidization history and plant inulin production.</title>
        <authorList>
            <person name="Fan W."/>
            <person name="Wang S."/>
            <person name="Wang H."/>
            <person name="Wang A."/>
            <person name="Jiang F."/>
            <person name="Liu H."/>
            <person name="Zhao H."/>
            <person name="Xu D."/>
            <person name="Zhang Y."/>
        </authorList>
    </citation>
    <scope>NUCLEOTIDE SEQUENCE [LARGE SCALE GENOMIC DNA]</scope>
    <source>
        <strain evidence="2">cv. Niubang</strain>
    </source>
</reference>
<name>A0ACB8ZJZ0_ARCLA</name>
<organism evidence="1 2">
    <name type="scientific">Arctium lappa</name>
    <name type="common">Greater burdock</name>
    <name type="synonym">Lappa major</name>
    <dbReference type="NCBI Taxonomy" id="4217"/>
    <lineage>
        <taxon>Eukaryota</taxon>
        <taxon>Viridiplantae</taxon>
        <taxon>Streptophyta</taxon>
        <taxon>Embryophyta</taxon>
        <taxon>Tracheophyta</taxon>
        <taxon>Spermatophyta</taxon>
        <taxon>Magnoliopsida</taxon>
        <taxon>eudicotyledons</taxon>
        <taxon>Gunneridae</taxon>
        <taxon>Pentapetalae</taxon>
        <taxon>asterids</taxon>
        <taxon>campanulids</taxon>
        <taxon>Asterales</taxon>
        <taxon>Asteraceae</taxon>
        <taxon>Carduoideae</taxon>
        <taxon>Cardueae</taxon>
        <taxon>Arctiinae</taxon>
        <taxon>Arctium</taxon>
    </lineage>
</organism>
<keyword evidence="2" id="KW-1185">Reference proteome</keyword>
<dbReference type="Proteomes" id="UP001055879">
    <property type="component" value="Linkage Group LG10"/>
</dbReference>
<protein>
    <submittedName>
        <fullName evidence="1">Uncharacterized protein</fullName>
    </submittedName>
</protein>
<dbReference type="EMBL" id="CM042056">
    <property type="protein sequence ID" value="KAI3697563.1"/>
    <property type="molecule type" value="Genomic_DNA"/>
</dbReference>
<sequence>MVQASTTMDFFQLEKVIDAEKQAAKDLLREKKKERALLALKKKKVQEDLLKQVDAWLVNVEQQLADIELASKQKAVFESLKAGNNAMKAIQGEINLDDVQKLMDDTAEAKAYQDEITAILGEKLSAEDEEDILAEFENLESQMTIDDLPEAPLSRKVFSKRSTMAKGVRDIEKVLIALENNGDTTKIRPTTPTEHTWQATTTQINVITYDKLQSSKLKTSTKSIQNPPLAASKQTHNRKARRNDRRMDLQQKFIS</sequence>
<evidence type="ECO:0000313" key="2">
    <source>
        <dbReference type="Proteomes" id="UP001055879"/>
    </source>
</evidence>
<accession>A0ACB8ZJZ0</accession>
<comment type="caution">
    <text evidence="1">The sequence shown here is derived from an EMBL/GenBank/DDBJ whole genome shotgun (WGS) entry which is preliminary data.</text>
</comment>
<evidence type="ECO:0000313" key="1">
    <source>
        <dbReference type="EMBL" id="KAI3697563.1"/>
    </source>
</evidence>
<proteinExistence type="predicted"/>
<gene>
    <name evidence="1" type="ORF">L6452_30656</name>
</gene>
<reference evidence="1 2" key="2">
    <citation type="journal article" date="2022" name="Mol. Ecol. Resour.">
        <title>The genomes of chicory, endive, great burdock and yacon provide insights into Asteraceae paleo-polyploidization history and plant inulin production.</title>
        <authorList>
            <person name="Fan W."/>
            <person name="Wang S."/>
            <person name="Wang H."/>
            <person name="Wang A."/>
            <person name="Jiang F."/>
            <person name="Liu H."/>
            <person name="Zhao H."/>
            <person name="Xu D."/>
            <person name="Zhang Y."/>
        </authorList>
    </citation>
    <scope>NUCLEOTIDE SEQUENCE [LARGE SCALE GENOMIC DNA]</scope>
    <source>
        <strain evidence="2">cv. Niubang</strain>
    </source>
</reference>